<dbReference type="GO" id="GO:0004416">
    <property type="term" value="F:hydroxyacylglutathione hydrolase activity"/>
    <property type="evidence" value="ECO:0007669"/>
    <property type="project" value="UniProtKB-EC"/>
</dbReference>
<dbReference type="InterPro" id="IPR036388">
    <property type="entry name" value="WH-like_DNA-bd_sf"/>
</dbReference>
<reference evidence="2" key="1">
    <citation type="submission" date="2019-08" db="EMBL/GenBank/DDBJ databases">
        <authorList>
            <person name="Kucharzyk K."/>
            <person name="Murdoch R.W."/>
            <person name="Higgins S."/>
            <person name="Loffler F."/>
        </authorList>
    </citation>
    <scope>NUCLEOTIDE SEQUENCE</scope>
</reference>
<dbReference type="SUPFAM" id="SSF56281">
    <property type="entry name" value="Metallo-hydrolase/oxidoreductase"/>
    <property type="match status" value="1"/>
</dbReference>
<sequence>MAKELAPGLWRLDIPLVGNPLKNLNSYLIAGERNLLIDTGFNQPACREAMDRQLGEIGVDLTQTDIFLTHLHSDHAGLSTYLHRPGRAVFLSEWDANRREEYSRDDALWRRTYEGYVENGFTREEVDWLGGGNPAQTDVPEPLGRPYDRLEDGQILEYGGRKLRCILTPGHTPGHLCLYDAENETLFSGDHILFHITPNICRWEGVSDSLGDYLKSLDAVKDLPVKTLLPAHREETGDLRLRAEELKAHHAQRIEGARRIVETTPGLTAYEIAGEMRWSIRARSWADFPLTQKFFAVGEALAHLDWLEVRGGVAPREEDGKIRYYPNERYDKGVD</sequence>
<dbReference type="PANTHER" id="PTHR23131:SF4">
    <property type="entry name" value="METALLO-BETA-LACTAMASE SUPERFAMILY POTEIN"/>
    <property type="match status" value="1"/>
</dbReference>
<comment type="caution">
    <text evidence="2">The sequence shown here is derived from an EMBL/GenBank/DDBJ whole genome shotgun (WGS) entry which is preliminary data.</text>
</comment>
<dbReference type="Gene3D" id="1.10.10.10">
    <property type="entry name" value="Winged helix-like DNA-binding domain superfamily/Winged helix DNA-binding domain"/>
    <property type="match status" value="1"/>
</dbReference>
<name>A0A645DZN6_9ZZZZ</name>
<proteinExistence type="predicted"/>
<accession>A0A645DZN6</accession>
<feature type="domain" description="Metallo-beta-lactamase" evidence="1">
    <location>
        <begin position="23"/>
        <end position="232"/>
    </location>
</feature>
<dbReference type="SMART" id="SM00849">
    <property type="entry name" value="Lactamase_B"/>
    <property type="match status" value="1"/>
</dbReference>
<dbReference type="Gene3D" id="3.60.15.10">
    <property type="entry name" value="Ribonuclease Z/Hydroxyacylglutathione hydrolase-like"/>
    <property type="match status" value="1"/>
</dbReference>
<evidence type="ECO:0000259" key="1">
    <source>
        <dbReference type="SMART" id="SM00849"/>
    </source>
</evidence>
<evidence type="ECO:0000313" key="2">
    <source>
        <dbReference type="EMBL" id="MPM94765.1"/>
    </source>
</evidence>
<dbReference type="EMBL" id="VSSQ01041351">
    <property type="protein sequence ID" value="MPM94765.1"/>
    <property type="molecule type" value="Genomic_DNA"/>
</dbReference>
<gene>
    <name evidence="2" type="primary">gloB_49</name>
    <name evidence="2" type="ORF">SDC9_141913</name>
</gene>
<dbReference type="InterPro" id="IPR001279">
    <property type="entry name" value="Metallo-B-lactamas"/>
</dbReference>
<keyword evidence="2" id="KW-0378">Hydrolase</keyword>
<dbReference type="AlphaFoldDB" id="A0A645DZN6"/>
<protein>
    <submittedName>
        <fullName evidence="2">Hydroxyacylglutathione hydrolase</fullName>
        <ecNumber evidence="2">3.1.2.6</ecNumber>
    </submittedName>
</protein>
<dbReference type="InterPro" id="IPR036866">
    <property type="entry name" value="RibonucZ/Hydroxyglut_hydro"/>
</dbReference>
<dbReference type="PANTHER" id="PTHR23131">
    <property type="entry name" value="ENDORIBONUCLEASE LACTB2"/>
    <property type="match status" value="1"/>
</dbReference>
<organism evidence="2">
    <name type="scientific">bioreactor metagenome</name>
    <dbReference type="NCBI Taxonomy" id="1076179"/>
    <lineage>
        <taxon>unclassified sequences</taxon>
        <taxon>metagenomes</taxon>
        <taxon>ecological metagenomes</taxon>
    </lineage>
</organism>
<dbReference type="EC" id="3.1.2.6" evidence="2"/>
<dbReference type="Pfam" id="PF00753">
    <property type="entry name" value="Lactamase_B"/>
    <property type="match status" value="1"/>
</dbReference>
<dbReference type="InterPro" id="IPR050662">
    <property type="entry name" value="Sec-metab_biosynth-thioest"/>
</dbReference>